<protein>
    <recommendedName>
        <fullName evidence="3">Cthe-2314-like HEPN domain-containing protein</fullName>
    </recommendedName>
</protein>
<gene>
    <name evidence="1" type="ORF">SAMN02743940_1003</name>
</gene>
<reference evidence="1 2" key="1">
    <citation type="submission" date="2016-12" db="EMBL/GenBank/DDBJ databases">
        <authorList>
            <person name="Song W.-J."/>
            <person name="Kurnit D.M."/>
        </authorList>
    </citation>
    <scope>NUCLEOTIDE SEQUENCE [LARGE SCALE GENOMIC DNA]</scope>
    <source>
        <strain evidence="1 2">ATCC 49181</strain>
    </source>
</reference>
<name>A0A1N6H3X1_9PROT</name>
<dbReference type="EMBL" id="FSRO01000001">
    <property type="protein sequence ID" value="SIO14377.1"/>
    <property type="molecule type" value="Genomic_DNA"/>
</dbReference>
<evidence type="ECO:0000313" key="2">
    <source>
        <dbReference type="Proteomes" id="UP000185062"/>
    </source>
</evidence>
<dbReference type="Proteomes" id="UP000185062">
    <property type="component" value="Unassembled WGS sequence"/>
</dbReference>
<organism evidence="1 2">
    <name type="scientific">Nitrosomonas cryotolerans ATCC 49181</name>
    <dbReference type="NCBI Taxonomy" id="1131553"/>
    <lineage>
        <taxon>Bacteria</taxon>
        <taxon>Pseudomonadati</taxon>
        <taxon>Pseudomonadota</taxon>
        <taxon>Betaproteobacteria</taxon>
        <taxon>Nitrosomonadales</taxon>
        <taxon>Nitrosomonadaceae</taxon>
        <taxon>Nitrosomonas</taxon>
    </lineage>
</organism>
<dbReference type="eggNOG" id="ENOG5033X0K">
    <property type="taxonomic scope" value="Bacteria"/>
</dbReference>
<proteinExistence type="predicted"/>
<accession>A0A1N6H3X1</accession>
<evidence type="ECO:0008006" key="3">
    <source>
        <dbReference type="Google" id="ProtNLM"/>
    </source>
</evidence>
<keyword evidence="2" id="KW-1185">Reference proteome</keyword>
<dbReference type="AlphaFoldDB" id="A0A1N6H3X1"/>
<dbReference type="RefSeq" id="WP_028461410.1">
    <property type="nucleotide sequence ID" value="NZ_FSRO01000001.1"/>
</dbReference>
<sequence length="223" mass="25824">MYTEEQIEKLHLKSRKLYAKCFDLQEKLVTMSEKMPPEAREHAVYGIARRLVMLRECMKFFFENIPPEINKEANSVVLAQGNANLHAFLINCSGINDNIAWFLAYHHALEQKMDLEKNKHDIGLFNKEFEKYLPENVANKVGRFTDWYAGLTRYRHPIAHRIPPYVIPYVESKDIGKIVYTPCYIHAFDKSYPVPLHAQFVCDLGAVVELVEALSIDIEASYA</sequence>
<evidence type="ECO:0000313" key="1">
    <source>
        <dbReference type="EMBL" id="SIO14377.1"/>
    </source>
</evidence>